<dbReference type="EMBL" id="ML977588">
    <property type="protein sequence ID" value="KAF2000573.1"/>
    <property type="molecule type" value="Genomic_DNA"/>
</dbReference>
<sequence>MDPIQDAVTFFESQEPGEELSYTEVAKRYNINRVTLARRHQGVQTTRAAAKVNKQKLSHEQEIELVEYIEGLTQRALPPTRAIIRNFASYIAGERVGEGWVTRFMHRNKDSLTSQWTTGMDRKRHHADSEAKYNLYFDLLYQKIA</sequence>
<keyword evidence="1" id="KW-0238">DNA-binding</keyword>
<protein>
    <recommendedName>
        <fullName evidence="2">HTH CENPB-type domain-containing protein</fullName>
    </recommendedName>
</protein>
<dbReference type="GO" id="GO:0003677">
    <property type="term" value="F:DNA binding"/>
    <property type="evidence" value="ECO:0007669"/>
    <property type="project" value="UniProtKB-KW"/>
</dbReference>
<dbReference type="SMART" id="SM00674">
    <property type="entry name" value="CENPB"/>
    <property type="match status" value="1"/>
</dbReference>
<evidence type="ECO:0000313" key="4">
    <source>
        <dbReference type="Proteomes" id="UP000799779"/>
    </source>
</evidence>
<name>A0A6A5WF91_9PLEO</name>
<gene>
    <name evidence="3" type="ORF">P154DRAFT_522471</name>
</gene>
<accession>A0A6A5WF91</accession>
<evidence type="ECO:0000256" key="1">
    <source>
        <dbReference type="ARBA" id="ARBA00023125"/>
    </source>
</evidence>
<reference evidence="3" key="1">
    <citation type="journal article" date="2020" name="Stud. Mycol.">
        <title>101 Dothideomycetes genomes: a test case for predicting lifestyles and emergence of pathogens.</title>
        <authorList>
            <person name="Haridas S."/>
            <person name="Albert R."/>
            <person name="Binder M."/>
            <person name="Bloem J."/>
            <person name="Labutti K."/>
            <person name="Salamov A."/>
            <person name="Andreopoulos B."/>
            <person name="Baker S."/>
            <person name="Barry K."/>
            <person name="Bills G."/>
            <person name="Bluhm B."/>
            <person name="Cannon C."/>
            <person name="Castanera R."/>
            <person name="Culley D."/>
            <person name="Daum C."/>
            <person name="Ezra D."/>
            <person name="Gonzalez J."/>
            <person name="Henrissat B."/>
            <person name="Kuo A."/>
            <person name="Liang C."/>
            <person name="Lipzen A."/>
            <person name="Lutzoni F."/>
            <person name="Magnuson J."/>
            <person name="Mondo S."/>
            <person name="Nolan M."/>
            <person name="Ohm R."/>
            <person name="Pangilinan J."/>
            <person name="Park H.-J."/>
            <person name="Ramirez L."/>
            <person name="Alfaro M."/>
            <person name="Sun H."/>
            <person name="Tritt A."/>
            <person name="Yoshinaga Y."/>
            <person name="Zwiers L.-H."/>
            <person name="Turgeon B."/>
            <person name="Goodwin S."/>
            <person name="Spatafora J."/>
            <person name="Crous P."/>
            <person name="Grigoriev I."/>
        </authorList>
    </citation>
    <scope>NUCLEOTIDE SEQUENCE</scope>
    <source>
        <strain evidence="3">CBS 123094</strain>
    </source>
</reference>
<organism evidence="3 4">
    <name type="scientific">Amniculicola lignicola CBS 123094</name>
    <dbReference type="NCBI Taxonomy" id="1392246"/>
    <lineage>
        <taxon>Eukaryota</taxon>
        <taxon>Fungi</taxon>
        <taxon>Dikarya</taxon>
        <taxon>Ascomycota</taxon>
        <taxon>Pezizomycotina</taxon>
        <taxon>Dothideomycetes</taxon>
        <taxon>Pleosporomycetidae</taxon>
        <taxon>Pleosporales</taxon>
        <taxon>Amniculicolaceae</taxon>
        <taxon>Amniculicola</taxon>
    </lineage>
</organism>
<keyword evidence="4" id="KW-1185">Reference proteome</keyword>
<feature type="domain" description="HTH CENPB-type" evidence="2">
    <location>
        <begin position="49"/>
        <end position="114"/>
    </location>
</feature>
<dbReference type="Proteomes" id="UP000799779">
    <property type="component" value="Unassembled WGS sequence"/>
</dbReference>
<dbReference type="AlphaFoldDB" id="A0A6A5WF91"/>
<dbReference type="InterPro" id="IPR006600">
    <property type="entry name" value="HTH_CenpB_DNA-bd_dom"/>
</dbReference>
<dbReference type="Pfam" id="PF03221">
    <property type="entry name" value="HTH_Tnp_Tc5"/>
    <property type="match status" value="1"/>
</dbReference>
<proteinExistence type="predicted"/>
<evidence type="ECO:0000259" key="2">
    <source>
        <dbReference type="PROSITE" id="PS51253"/>
    </source>
</evidence>
<dbReference type="PROSITE" id="PS51253">
    <property type="entry name" value="HTH_CENPB"/>
    <property type="match status" value="1"/>
</dbReference>
<dbReference type="OrthoDB" id="3942738at2759"/>
<evidence type="ECO:0000313" key="3">
    <source>
        <dbReference type="EMBL" id="KAF2000573.1"/>
    </source>
</evidence>